<dbReference type="eggNOG" id="COG0707">
    <property type="taxonomic scope" value="Bacteria"/>
</dbReference>
<dbReference type="PANTHER" id="PTHR21015">
    <property type="entry name" value="UDP-N-ACETYLGLUCOSAMINE--N-ACETYLMURAMYL-(PENTAPEPTIDE) PYROPHOSPHORYL-UNDECAPRENOL N-ACETYLGLUCOSAMINE TRANSFERASE 1"/>
    <property type="match status" value="1"/>
</dbReference>
<gene>
    <name evidence="1" type="ORF">HMPREF3226_01838</name>
</gene>
<dbReference type="PATRIC" id="fig|28128.5.peg.1887"/>
<sequence>MKVLFVVQGEGRGHLTQALTLEKMLTDNGHSVVGILVGKSCVRELPEFFINRAQAPVQSFLSPNFLPSKTNKHIGLTRSIIYNIIKSPNYMSSIHFLKNHIDKSEADLVINFYEVLTGITYYLYQPQVPEVCIGHQYMFLHPEYHLPEEHKFSQQLMIAFTKVTCLGAKKKLALSFRKYEDDNIQNLSIVPPLLRSEATSIPRHHGEYVLGYILNAGFSENVIEWHKRNPKLNLHFFWDRKDAEETTIIDETLTFHRIDDKKFLHYLANSKAYATTGGFESVCEAMYMGKPVLMVPAHVEQECNAFEAMNQGAGIVSNNFNIDQLVEFCHEYGEDIEFRMWENEAEIRIISRLEAVVEKYNDKINAYPVKTSYAAG</sequence>
<dbReference type="RefSeq" id="WP_060940949.1">
    <property type="nucleotide sequence ID" value="NZ_KQ957279.1"/>
</dbReference>
<dbReference type="PANTHER" id="PTHR21015:SF22">
    <property type="entry name" value="GLYCOSYLTRANSFERASE"/>
    <property type="match status" value="1"/>
</dbReference>
<reference evidence="2" key="1">
    <citation type="submission" date="2016-01" db="EMBL/GenBank/DDBJ databases">
        <authorList>
            <person name="Mitreva M."/>
            <person name="Pepin K.H."/>
            <person name="Mihindukulasuriya K.A."/>
            <person name="Fulton R."/>
            <person name="Fronick C."/>
            <person name="O'Laughlin M."/>
            <person name="Miner T."/>
            <person name="Herter B."/>
            <person name="Rosa B.A."/>
            <person name="Cordes M."/>
            <person name="Tomlinson C."/>
            <person name="Wollam A."/>
            <person name="Palsikar V.B."/>
            <person name="Mardis E.R."/>
            <person name="Wilson R.K."/>
        </authorList>
    </citation>
    <scope>NUCLEOTIDE SEQUENCE [LARGE SCALE GENOMIC DNA]</scope>
    <source>
        <strain evidence="2">MJR7716</strain>
    </source>
</reference>
<keyword evidence="2" id="KW-1185">Reference proteome</keyword>
<evidence type="ECO:0008006" key="3">
    <source>
        <dbReference type="Google" id="ProtNLM"/>
    </source>
</evidence>
<protein>
    <recommendedName>
        <fullName evidence="3">Glycosyltransferase family 28 protein</fullName>
    </recommendedName>
</protein>
<dbReference type="SUPFAM" id="SSF53756">
    <property type="entry name" value="UDP-Glycosyltransferase/glycogen phosphorylase"/>
    <property type="match status" value="1"/>
</dbReference>
<accession>A0A133Q227</accession>
<evidence type="ECO:0000313" key="1">
    <source>
        <dbReference type="EMBL" id="KXA36893.1"/>
    </source>
</evidence>
<dbReference type="STRING" id="28128.HMPREF3226_01838"/>
<dbReference type="Proteomes" id="UP000070533">
    <property type="component" value="Unassembled WGS sequence"/>
</dbReference>
<dbReference type="EMBL" id="LRQG01000149">
    <property type="protein sequence ID" value="KXA36893.1"/>
    <property type="molecule type" value="Genomic_DNA"/>
</dbReference>
<name>A0A133Q227_9BACT</name>
<dbReference type="Gene3D" id="3.40.50.2000">
    <property type="entry name" value="Glycogen Phosphorylase B"/>
    <property type="match status" value="1"/>
</dbReference>
<proteinExistence type="predicted"/>
<dbReference type="OrthoDB" id="9793805at2"/>
<dbReference type="GO" id="GO:0016757">
    <property type="term" value="F:glycosyltransferase activity"/>
    <property type="evidence" value="ECO:0007669"/>
    <property type="project" value="TreeGrafter"/>
</dbReference>
<comment type="caution">
    <text evidence="1">The sequence shown here is derived from an EMBL/GenBank/DDBJ whole genome shotgun (WGS) entry which is preliminary data.</text>
</comment>
<organism evidence="1 2">
    <name type="scientific">Prevotella corporis</name>
    <dbReference type="NCBI Taxonomy" id="28128"/>
    <lineage>
        <taxon>Bacteria</taxon>
        <taxon>Pseudomonadati</taxon>
        <taxon>Bacteroidota</taxon>
        <taxon>Bacteroidia</taxon>
        <taxon>Bacteroidales</taxon>
        <taxon>Prevotellaceae</taxon>
        <taxon>Prevotella</taxon>
    </lineage>
</organism>
<dbReference type="AlphaFoldDB" id="A0A133Q227"/>
<dbReference type="Pfam" id="PF13528">
    <property type="entry name" value="Glyco_trans_1_3"/>
    <property type="match status" value="1"/>
</dbReference>
<evidence type="ECO:0000313" key="2">
    <source>
        <dbReference type="Proteomes" id="UP000070533"/>
    </source>
</evidence>